<dbReference type="Pfam" id="PF02365">
    <property type="entry name" value="NAM"/>
    <property type="match status" value="1"/>
</dbReference>
<dbReference type="InterPro" id="IPR003441">
    <property type="entry name" value="NAC-dom"/>
</dbReference>
<dbReference type="GO" id="GO:0003677">
    <property type="term" value="F:DNA binding"/>
    <property type="evidence" value="ECO:0007669"/>
    <property type="project" value="UniProtKB-KW"/>
</dbReference>
<evidence type="ECO:0000256" key="2">
    <source>
        <dbReference type="ARBA" id="ARBA00023125"/>
    </source>
</evidence>
<evidence type="ECO:0000256" key="1">
    <source>
        <dbReference type="ARBA" id="ARBA00023015"/>
    </source>
</evidence>
<name>A0A498KD80_MALDO</name>
<dbReference type="PROSITE" id="PS51005">
    <property type="entry name" value="NAC"/>
    <property type="match status" value="1"/>
</dbReference>
<dbReference type="PANTHER" id="PTHR31719:SF201">
    <property type="entry name" value="NAC TRANSCRIPTION FACTOR 47"/>
    <property type="match status" value="1"/>
</dbReference>
<protein>
    <recommendedName>
        <fullName evidence="5">NAC domain-containing protein</fullName>
    </recommendedName>
</protein>
<evidence type="ECO:0000313" key="6">
    <source>
        <dbReference type="EMBL" id="RXI06300.1"/>
    </source>
</evidence>
<dbReference type="STRING" id="3750.A0A498KD80"/>
<dbReference type="InterPro" id="IPR036093">
    <property type="entry name" value="NAC_dom_sf"/>
</dbReference>
<organism evidence="6 7">
    <name type="scientific">Malus domestica</name>
    <name type="common">Apple</name>
    <name type="synonym">Pyrus malus</name>
    <dbReference type="NCBI Taxonomy" id="3750"/>
    <lineage>
        <taxon>Eukaryota</taxon>
        <taxon>Viridiplantae</taxon>
        <taxon>Streptophyta</taxon>
        <taxon>Embryophyta</taxon>
        <taxon>Tracheophyta</taxon>
        <taxon>Spermatophyta</taxon>
        <taxon>Magnoliopsida</taxon>
        <taxon>eudicotyledons</taxon>
        <taxon>Gunneridae</taxon>
        <taxon>Pentapetalae</taxon>
        <taxon>rosids</taxon>
        <taxon>fabids</taxon>
        <taxon>Rosales</taxon>
        <taxon>Rosaceae</taxon>
        <taxon>Amygdaloideae</taxon>
        <taxon>Maleae</taxon>
        <taxon>Malus</taxon>
    </lineage>
</organism>
<sequence length="116" mass="13722">MIYKDQDANMLPGYRFHPTDEELVRFYLRRKVENKPIRLDLIKHIDIYKYDPWDLPIRLLLPTLPRISSFIILSFLVCLHIHRSILISAAPILCTCWCFTVQHSVPYNIADLITVL</sequence>
<dbReference type="PANTHER" id="PTHR31719">
    <property type="entry name" value="NAC TRANSCRIPTION FACTOR 56"/>
    <property type="match status" value="1"/>
</dbReference>
<keyword evidence="1" id="KW-0805">Transcription regulation</keyword>
<keyword evidence="2" id="KW-0238">DNA-binding</keyword>
<gene>
    <name evidence="6" type="ORF">DVH24_018342</name>
</gene>
<reference evidence="6 7" key="1">
    <citation type="submission" date="2018-10" db="EMBL/GenBank/DDBJ databases">
        <title>A high-quality apple genome assembly.</title>
        <authorList>
            <person name="Hu J."/>
        </authorList>
    </citation>
    <scope>NUCLEOTIDE SEQUENCE [LARGE SCALE GENOMIC DNA]</scope>
    <source>
        <strain evidence="7">cv. HFTH1</strain>
        <tissue evidence="6">Young leaf</tissue>
    </source>
</reference>
<evidence type="ECO:0000256" key="4">
    <source>
        <dbReference type="ARBA" id="ARBA00023242"/>
    </source>
</evidence>
<accession>A0A498KD80</accession>
<proteinExistence type="predicted"/>
<evidence type="ECO:0000313" key="7">
    <source>
        <dbReference type="Proteomes" id="UP000290289"/>
    </source>
</evidence>
<keyword evidence="7" id="KW-1185">Reference proteome</keyword>
<dbReference type="SUPFAM" id="SSF101941">
    <property type="entry name" value="NAC domain"/>
    <property type="match status" value="1"/>
</dbReference>
<evidence type="ECO:0000259" key="5">
    <source>
        <dbReference type="PROSITE" id="PS51005"/>
    </source>
</evidence>
<keyword evidence="3" id="KW-0804">Transcription</keyword>
<dbReference type="EMBL" id="RDQH01000328">
    <property type="protein sequence ID" value="RXI06300.1"/>
    <property type="molecule type" value="Genomic_DNA"/>
</dbReference>
<feature type="domain" description="NAC" evidence="5">
    <location>
        <begin position="10"/>
        <end position="116"/>
    </location>
</feature>
<dbReference type="Gene3D" id="2.170.150.80">
    <property type="entry name" value="NAC domain"/>
    <property type="match status" value="1"/>
</dbReference>
<dbReference type="GO" id="GO:0006355">
    <property type="term" value="P:regulation of DNA-templated transcription"/>
    <property type="evidence" value="ECO:0007669"/>
    <property type="project" value="InterPro"/>
</dbReference>
<evidence type="ECO:0000256" key="3">
    <source>
        <dbReference type="ARBA" id="ARBA00023163"/>
    </source>
</evidence>
<keyword evidence="4" id="KW-0539">Nucleus</keyword>
<dbReference type="AlphaFoldDB" id="A0A498KD80"/>
<comment type="caution">
    <text evidence="6">The sequence shown here is derived from an EMBL/GenBank/DDBJ whole genome shotgun (WGS) entry which is preliminary data.</text>
</comment>
<dbReference type="Proteomes" id="UP000290289">
    <property type="component" value="Chromosome 2"/>
</dbReference>